<feature type="transmembrane region" description="Helical" evidence="1">
    <location>
        <begin position="42"/>
        <end position="65"/>
    </location>
</feature>
<keyword evidence="3" id="KW-1185">Reference proteome</keyword>
<evidence type="ECO:0000256" key="1">
    <source>
        <dbReference type="SAM" id="Phobius"/>
    </source>
</evidence>
<sequence length="143" mass="15999">MEENHTLLYLGAGLAYGGLFLALIIAIVACTRPQYKDFRYGAFFLFGNLVATPMVGLGNVCFYYEFLSGGLAHALAIPTISIIIGVLFAYKFLDLRSKTLFWITNIPYILMVYTIILPIFNIIYIYKIYKPTETADLSSIAEG</sequence>
<dbReference type="AlphaFoldDB" id="A0A8J3DAZ7"/>
<dbReference type="RefSeq" id="WP_189512859.1">
    <property type="nucleotide sequence ID" value="NZ_BMXG01000006.1"/>
</dbReference>
<name>A0A8J3DAZ7_9BACT</name>
<keyword evidence="1" id="KW-1133">Transmembrane helix</keyword>
<reference evidence="2" key="2">
    <citation type="submission" date="2020-09" db="EMBL/GenBank/DDBJ databases">
        <authorList>
            <person name="Sun Q."/>
            <person name="Kim S."/>
        </authorList>
    </citation>
    <scope>NUCLEOTIDE SEQUENCE</scope>
    <source>
        <strain evidence="2">KCTC 12870</strain>
    </source>
</reference>
<keyword evidence="1" id="KW-0812">Transmembrane</keyword>
<dbReference type="Proteomes" id="UP000642829">
    <property type="component" value="Unassembled WGS sequence"/>
</dbReference>
<accession>A0A8J3DAZ7</accession>
<protein>
    <submittedName>
        <fullName evidence="2">Uncharacterized protein</fullName>
    </submittedName>
</protein>
<feature type="transmembrane region" description="Helical" evidence="1">
    <location>
        <begin position="6"/>
        <end position="30"/>
    </location>
</feature>
<evidence type="ECO:0000313" key="3">
    <source>
        <dbReference type="Proteomes" id="UP000642829"/>
    </source>
</evidence>
<reference evidence="2" key="1">
    <citation type="journal article" date="2014" name="Int. J. Syst. Evol. Microbiol.">
        <title>Complete genome sequence of Corynebacterium casei LMG S-19264T (=DSM 44701T), isolated from a smear-ripened cheese.</title>
        <authorList>
            <consortium name="US DOE Joint Genome Institute (JGI-PGF)"/>
            <person name="Walter F."/>
            <person name="Albersmeier A."/>
            <person name="Kalinowski J."/>
            <person name="Ruckert C."/>
        </authorList>
    </citation>
    <scope>NUCLEOTIDE SEQUENCE</scope>
    <source>
        <strain evidence="2">KCTC 12870</strain>
    </source>
</reference>
<gene>
    <name evidence="2" type="ORF">GCM10007047_11560</name>
</gene>
<comment type="caution">
    <text evidence="2">The sequence shown here is derived from an EMBL/GenBank/DDBJ whole genome shotgun (WGS) entry which is preliminary data.</text>
</comment>
<keyword evidence="1" id="KW-0472">Membrane</keyword>
<feature type="transmembrane region" description="Helical" evidence="1">
    <location>
        <begin position="105"/>
        <end position="126"/>
    </location>
</feature>
<evidence type="ECO:0000313" key="2">
    <source>
        <dbReference type="EMBL" id="GHB97443.1"/>
    </source>
</evidence>
<organism evidence="2 3">
    <name type="scientific">Cerasicoccus arenae</name>
    <dbReference type="NCBI Taxonomy" id="424488"/>
    <lineage>
        <taxon>Bacteria</taxon>
        <taxon>Pseudomonadati</taxon>
        <taxon>Verrucomicrobiota</taxon>
        <taxon>Opitutia</taxon>
        <taxon>Puniceicoccales</taxon>
        <taxon>Cerasicoccaceae</taxon>
        <taxon>Cerasicoccus</taxon>
    </lineage>
</organism>
<proteinExistence type="predicted"/>
<feature type="transmembrane region" description="Helical" evidence="1">
    <location>
        <begin position="71"/>
        <end position="93"/>
    </location>
</feature>
<dbReference type="EMBL" id="BMXG01000006">
    <property type="protein sequence ID" value="GHB97443.1"/>
    <property type="molecule type" value="Genomic_DNA"/>
</dbReference>